<dbReference type="GO" id="GO:0016042">
    <property type="term" value="P:lipid catabolic process"/>
    <property type="evidence" value="ECO:0007669"/>
    <property type="project" value="InterPro"/>
</dbReference>
<evidence type="ECO:0000313" key="4">
    <source>
        <dbReference type="Proteomes" id="UP000295444"/>
    </source>
</evidence>
<comment type="caution">
    <text evidence="3">The sequence shown here is derived from an EMBL/GenBank/DDBJ whole genome shotgun (WGS) entry which is preliminary data.</text>
</comment>
<proteinExistence type="predicted"/>
<feature type="domain" description="AB hydrolase-1" evidence="2">
    <location>
        <begin position="83"/>
        <end position="203"/>
    </location>
</feature>
<evidence type="ECO:0000259" key="2">
    <source>
        <dbReference type="Pfam" id="PF00561"/>
    </source>
</evidence>
<protein>
    <submittedName>
        <fullName evidence="3">Lipase (Class 2)</fullName>
    </submittedName>
</protein>
<dbReference type="Pfam" id="PF00561">
    <property type="entry name" value="Abhydrolase_1"/>
    <property type="match status" value="1"/>
</dbReference>
<evidence type="ECO:0000313" key="3">
    <source>
        <dbReference type="EMBL" id="TDQ00348.1"/>
    </source>
</evidence>
<dbReference type="InterPro" id="IPR029058">
    <property type="entry name" value="AB_hydrolase_fold"/>
</dbReference>
<dbReference type="InterPro" id="IPR000073">
    <property type="entry name" value="AB_hydrolase_1"/>
</dbReference>
<reference evidence="3 4" key="1">
    <citation type="submission" date="2019-03" db="EMBL/GenBank/DDBJ databases">
        <title>Genomic Encyclopedia of Type Strains, Phase IV (KMG-IV): sequencing the most valuable type-strain genomes for metagenomic binning, comparative biology and taxonomic classification.</title>
        <authorList>
            <person name="Goeker M."/>
        </authorList>
    </citation>
    <scope>NUCLEOTIDE SEQUENCE [LARGE SCALE GENOMIC DNA]</scope>
    <source>
        <strain evidence="3 4">DSM 45361</strain>
    </source>
</reference>
<dbReference type="InterPro" id="IPR002918">
    <property type="entry name" value="Lipase_EstA/Esterase_EstB"/>
</dbReference>
<sequence length="332" mass="35205">MWYIGKRASSRPRRSRRVPAALGLTLLAVLLPLQGAVADAQSRTGPEQPGFVSAFTYSLGAPDVDPPGANDWACRPSTRHSHPVVLVHGMYENRYDNWARLAPALARDGYCVFALDYGDFDDAGVGMLPVFKGYGDLPRSATELAAFVDRVLAATGAPDVDLVAHSAGGLVARQYLAFDGGTDPSHPSTDKVDKLVTLGTPNHGTTGSGLFTLLDRLGLLAGMTPVIGAAGAQQLPQSDFITHLNAAGETRPGVDYTDIATRYDEISTPYRTAFLTAGPGASVRNVTLQDGCFLDFSDHFSMSYSPRAIGLVRRALDPASPAAPCAVNLPFE</sequence>
<keyword evidence="1" id="KW-0732">Signal</keyword>
<feature type="chain" id="PRO_5038699862" evidence="1">
    <location>
        <begin position="36"/>
        <end position="332"/>
    </location>
</feature>
<dbReference type="PANTHER" id="PTHR32015">
    <property type="entry name" value="FASTING INDUCED LIPASE"/>
    <property type="match status" value="1"/>
</dbReference>
<dbReference type="PANTHER" id="PTHR32015:SF1">
    <property type="entry name" value="LIPASE"/>
    <property type="match status" value="1"/>
</dbReference>
<organism evidence="3 4">
    <name type="scientific">Labedaea rhizosphaerae</name>
    <dbReference type="NCBI Taxonomy" id="598644"/>
    <lineage>
        <taxon>Bacteria</taxon>
        <taxon>Bacillati</taxon>
        <taxon>Actinomycetota</taxon>
        <taxon>Actinomycetes</taxon>
        <taxon>Pseudonocardiales</taxon>
        <taxon>Pseudonocardiaceae</taxon>
        <taxon>Labedaea</taxon>
    </lineage>
</organism>
<dbReference type="Proteomes" id="UP000295444">
    <property type="component" value="Unassembled WGS sequence"/>
</dbReference>
<dbReference type="AlphaFoldDB" id="A0A4R6SHE0"/>
<gene>
    <name evidence="3" type="ORF">EV186_102209</name>
</gene>
<accession>A0A4R6SHE0</accession>
<keyword evidence="4" id="KW-1185">Reference proteome</keyword>
<dbReference type="EMBL" id="SNXZ01000002">
    <property type="protein sequence ID" value="TDQ00348.1"/>
    <property type="molecule type" value="Genomic_DNA"/>
</dbReference>
<feature type="signal peptide" evidence="1">
    <location>
        <begin position="1"/>
        <end position="35"/>
    </location>
</feature>
<dbReference type="RefSeq" id="WP_133849077.1">
    <property type="nucleotide sequence ID" value="NZ_SNXZ01000002.1"/>
</dbReference>
<dbReference type="OrthoDB" id="8871309at2"/>
<dbReference type="GO" id="GO:0016298">
    <property type="term" value="F:lipase activity"/>
    <property type="evidence" value="ECO:0007669"/>
    <property type="project" value="TreeGrafter"/>
</dbReference>
<dbReference type="SUPFAM" id="SSF53474">
    <property type="entry name" value="alpha/beta-Hydrolases"/>
    <property type="match status" value="1"/>
</dbReference>
<dbReference type="Gene3D" id="3.40.50.1820">
    <property type="entry name" value="alpha/beta hydrolase"/>
    <property type="match status" value="1"/>
</dbReference>
<evidence type="ECO:0000256" key="1">
    <source>
        <dbReference type="SAM" id="SignalP"/>
    </source>
</evidence>
<name>A0A4R6SHE0_LABRH</name>